<feature type="domain" description="HTH gntR-type" evidence="4">
    <location>
        <begin position="1"/>
        <end position="62"/>
    </location>
</feature>
<dbReference type="InterPro" id="IPR008920">
    <property type="entry name" value="TF_FadR/GntR_C"/>
</dbReference>
<keyword evidence="1" id="KW-0805">Transcription regulation</keyword>
<keyword evidence="3" id="KW-0804">Transcription</keyword>
<accession>A0A0M3UH68</accession>
<evidence type="ECO:0000259" key="4">
    <source>
        <dbReference type="PROSITE" id="PS50949"/>
    </source>
</evidence>
<dbReference type="InterPro" id="IPR000524">
    <property type="entry name" value="Tscrpt_reg_HTH_GntR"/>
</dbReference>
<dbReference type="PANTHER" id="PTHR43537:SF44">
    <property type="entry name" value="GNTR FAMILY REGULATORY PROTEIN"/>
    <property type="match status" value="1"/>
</dbReference>
<organism evidence="5 6">
    <name type="scientific">Arthrobacter alpinus</name>
    <dbReference type="NCBI Taxonomy" id="656366"/>
    <lineage>
        <taxon>Bacteria</taxon>
        <taxon>Bacillati</taxon>
        <taxon>Actinomycetota</taxon>
        <taxon>Actinomycetes</taxon>
        <taxon>Micrococcales</taxon>
        <taxon>Micrococcaceae</taxon>
        <taxon>Arthrobacter</taxon>
    </lineage>
</organism>
<dbReference type="PANTHER" id="PTHR43537">
    <property type="entry name" value="TRANSCRIPTIONAL REGULATOR, GNTR FAMILY"/>
    <property type="match status" value="1"/>
</dbReference>
<dbReference type="InterPro" id="IPR036388">
    <property type="entry name" value="WH-like_DNA-bd_sf"/>
</dbReference>
<reference evidence="6" key="1">
    <citation type="submission" date="2015-09" db="EMBL/GenBank/DDBJ databases">
        <title>Complete genome of Arthrobacter alpinus strain R3.8.</title>
        <authorList>
            <person name="See-Too W.S."/>
            <person name="Chan K.G."/>
        </authorList>
    </citation>
    <scope>NUCLEOTIDE SEQUENCE [LARGE SCALE GENOMIC DNA]</scope>
    <source>
        <strain evidence="6">R3.8</strain>
    </source>
</reference>
<dbReference type="Pfam" id="PF00392">
    <property type="entry name" value="GntR"/>
    <property type="match status" value="1"/>
</dbReference>
<dbReference type="InterPro" id="IPR036390">
    <property type="entry name" value="WH_DNA-bd_sf"/>
</dbReference>
<gene>
    <name evidence="5" type="ORF">AOC05_16775</name>
</gene>
<dbReference type="Proteomes" id="UP000062833">
    <property type="component" value="Chromosome"/>
</dbReference>
<dbReference type="EMBL" id="CP012677">
    <property type="protein sequence ID" value="ALE94345.1"/>
    <property type="molecule type" value="Genomic_DNA"/>
</dbReference>
<dbReference type="Gene3D" id="1.10.10.10">
    <property type="entry name" value="Winged helix-like DNA-binding domain superfamily/Winged helix DNA-binding domain"/>
    <property type="match status" value="1"/>
</dbReference>
<sequence>MVEKLGLAVVTKEFPPQSLIHMADLEERYGVSRSVVREVIRVLSSMGLVASKRRLGTVVQPESEWNLFDPCVIRWRLASDQRLEQLKSLSELRVAIEPHAARLAARQATLGMASDLVSLSAQMWAAAQSGRVEDFLEMDIQFHSLILKASGNAMFAQLNSLVTEILVGRTEHGLMPHTPNLEALQFHVDVATAIQHRDSDGAHMAMAKIVEQSVEESSVIWGRAHPEIPDR</sequence>
<evidence type="ECO:0000313" key="6">
    <source>
        <dbReference type="Proteomes" id="UP000062833"/>
    </source>
</evidence>
<evidence type="ECO:0000256" key="2">
    <source>
        <dbReference type="ARBA" id="ARBA00023125"/>
    </source>
</evidence>
<keyword evidence="6" id="KW-1185">Reference proteome</keyword>
<dbReference type="KEGG" id="aaq:AOC05_16775"/>
<dbReference type="GO" id="GO:0003700">
    <property type="term" value="F:DNA-binding transcription factor activity"/>
    <property type="evidence" value="ECO:0007669"/>
    <property type="project" value="InterPro"/>
</dbReference>
<evidence type="ECO:0000256" key="3">
    <source>
        <dbReference type="ARBA" id="ARBA00023163"/>
    </source>
</evidence>
<name>A0A0M3UH68_9MICC</name>
<dbReference type="SUPFAM" id="SSF46785">
    <property type="entry name" value="Winged helix' DNA-binding domain"/>
    <property type="match status" value="1"/>
</dbReference>
<keyword evidence="2" id="KW-0238">DNA-binding</keyword>
<evidence type="ECO:0000313" key="5">
    <source>
        <dbReference type="EMBL" id="ALE94345.1"/>
    </source>
</evidence>
<protein>
    <submittedName>
        <fullName evidence="5">Transcriptional regulator</fullName>
    </submittedName>
</protein>
<dbReference type="SUPFAM" id="SSF48008">
    <property type="entry name" value="GntR ligand-binding domain-like"/>
    <property type="match status" value="1"/>
</dbReference>
<evidence type="ECO:0000256" key="1">
    <source>
        <dbReference type="ARBA" id="ARBA00023015"/>
    </source>
</evidence>
<dbReference type="SMART" id="SM00895">
    <property type="entry name" value="FCD"/>
    <property type="match status" value="1"/>
</dbReference>
<dbReference type="GO" id="GO:0003677">
    <property type="term" value="F:DNA binding"/>
    <property type="evidence" value="ECO:0007669"/>
    <property type="project" value="UniProtKB-KW"/>
</dbReference>
<dbReference type="AlphaFoldDB" id="A0A0M3UH68"/>
<dbReference type="Pfam" id="PF07729">
    <property type="entry name" value="FCD"/>
    <property type="match status" value="1"/>
</dbReference>
<dbReference type="PATRIC" id="fig|656366.3.peg.3614"/>
<dbReference type="Gene3D" id="1.20.120.530">
    <property type="entry name" value="GntR ligand-binding domain-like"/>
    <property type="match status" value="1"/>
</dbReference>
<dbReference type="PROSITE" id="PS50949">
    <property type="entry name" value="HTH_GNTR"/>
    <property type="match status" value="1"/>
</dbReference>
<dbReference type="InterPro" id="IPR011711">
    <property type="entry name" value="GntR_C"/>
</dbReference>
<proteinExistence type="predicted"/>
<dbReference type="SMART" id="SM00345">
    <property type="entry name" value="HTH_GNTR"/>
    <property type="match status" value="1"/>
</dbReference>